<keyword evidence="8 11" id="KW-1133">Transmembrane helix</keyword>
<evidence type="ECO:0000256" key="9">
    <source>
        <dbReference type="ARBA" id="ARBA00023012"/>
    </source>
</evidence>
<evidence type="ECO:0000256" key="10">
    <source>
        <dbReference type="ARBA" id="ARBA00023136"/>
    </source>
</evidence>
<evidence type="ECO:0000256" key="3">
    <source>
        <dbReference type="ARBA" id="ARBA00012438"/>
    </source>
</evidence>
<dbReference type="GO" id="GO:0005886">
    <property type="term" value="C:plasma membrane"/>
    <property type="evidence" value="ECO:0007669"/>
    <property type="project" value="TreeGrafter"/>
</dbReference>
<evidence type="ECO:0000256" key="7">
    <source>
        <dbReference type="ARBA" id="ARBA00022777"/>
    </source>
</evidence>
<reference evidence="15" key="1">
    <citation type="submission" date="2016-10" db="EMBL/GenBank/DDBJ databases">
        <authorList>
            <person name="Varghese N."/>
            <person name="Submissions S."/>
        </authorList>
    </citation>
    <scope>NUCLEOTIDE SEQUENCE [LARGE SCALE GENOMIC DNA]</scope>
    <source>
        <strain evidence="15">GAS369</strain>
    </source>
</reference>
<dbReference type="InterPro" id="IPR005467">
    <property type="entry name" value="His_kinase_dom"/>
</dbReference>
<dbReference type="Pfam" id="PF00672">
    <property type="entry name" value="HAMP"/>
    <property type="match status" value="1"/>
</dbReference>
<dbReference type="CDD" id="cd00082">
    <property type="entry name" value="HisKA"/>
    <property type="match status" value="1"/>
</dbReference>
<dbReference type="PANTHER" id="PTHR45436:SF15">
    <property type="entry name" value="SENSOR HISTIDINE KINASE CUSS"/>
    <property type="match status" value="1"/>
</dbReference>
<dbReference type="SMART" id="SM00387">
    <property type="entry name" value="HATPase_c"/>
    <property type="match status" value="1"/>
</dbReference>
<evidence type="ECO:0000259" key="13">
    <source>
        <dbReference type="PROSITE" id="PS50885"/>
    </source>
</evidence>
<dbReference type="Gene3D" id="1.10.287.130">
    <property type="match status" value="1"/>
</dbReference>
<sequence>MRRFRSTASRIVFLHIIAIALTAVFMPLVLFWLLNRETGRLHQRAAEEQANTIARVLSISPGGQMALDLTPALKAQFSEAYGRYFYAVLEPDGKVLFSSGGNVAPVFPLDSAASSSEIREVEHGDKVISGASVPENIGGHPVVIQVGEDLSHRDVLTDDIVANFFKRVGWITFPILLLLLTADIIIFRRAVRPLIQASQDARNIGPMRTDVRIPTANIPSEIRPLVEAVNQALDRLERGFRVQREFTADAAHELRTPLAILRARLETITDTKLRQKLHDDIDSMSRIINQLLEVAELDAVVVTQSEQTDLASVGSEVVQAMAPLALRQNRSVALMAAAEPVWVRGNAEMIRRAIRNLVENALHHTPPGTTVEVNVGRDGSVLVSDEGPGVPPAERELIFQRFWRKDRRRSGGAGLGLAIVRRIVDAHNGSIAVTNGDPRGAVFSMRLNLTRDRL</sequence>
<dbReference type="InterPro" id="IPR003594">
    <property type="entry name" value="HATPase_dom"/>
</dbReference>
<evidence type="ECO:0000313" key="15">
    <source>
        <dbReference type="Proteomes" id="UP000243904"/>
    </source>
</evidence>
<organism evidence="14 15">
    <name type="scientific">Bradyrhizobium canariense</name>
    <dbReference type="NCBI Taxonomy" id="255045"/>
    <lineage>
        <taxon>Bacteria</taxon>
        <taxon>Pseudomonadati</taxon>
        <taxon>Pseudomonadota</taxon>
        <taxon>Alphaproteobacteria</taxon>
        <taxon>Hyphomicrobiales</taxon>
        <taxon>Nitrobacteraceae</taxon>
        <taxon>Bradyrhizobium</taxon>
    </lineage>
</organism>
<evidence type="ECO:0000256" key="1">
    <source>
        <dbReference type="ARBA" id="ARBA00000085"/>
    </source>
</evidence>
<feature type="domain" description="Histidine kinase" evidence="12">
    <location>
        <begin position="249"/>
        <end position="451"/>
    </location>
</feature>
<dbReference type="PROSITE" id="PS50885">
    <property type="entry name" value="HAMP"/>
    <property type="match status" value="1"/>
</dbReference>
<dbReference type="InterPro" id="IPR004358">
    <property type="entry name" value="Sig_transdc_His_kin-like_C"/>
</dbReference>
<dbReference type="SMART" id="SM00304">
    <property type="entry name" value="HAMP"/>
    <property type="match status" value="1"/>
</dbReference>
<dbReference type="Pfam" id="PF02518">
    <property type="entry name" value="HATPase_c"/>
    <property type="match status" value="1"/>
</dbReference>
<accession>A0A1H1UE13</accession>
<feature type="domain" description="HAMP" evidence="13">
    <location>
        <begin position="188"/>
        <end position="241"/>
    </location>
</feature>
<dbReference type="AlphaFoldDB" id="A0A1H1UE13"/>
<comment type="catalytic activity">
    <reaction evidence="1">
        <text>ATP + protein L-histidine = ADP + protein N-phospho-L-histidine.</text>
        <dbReference type="EC" id="2.7.13.3"/>
    </reaction>
</comment>
<comment type="subcellular location">
    <subcellularLocation>
        <location evidence="2">Membrane</location>
        <topology evidence="2">Multi-pass membrane protein</topology>
    </subcellularLocation>
</comment>
<keyword evidence="15" id="KW-1185">Reference proteome</keyword>
<dbReference type="Pfam" id="PF08521">
    <property type="entry name" value="2CSK_N"/>
    <property type="match status" value="1"/>
</dbReference>
<dbReference type="EMBL" id="LT629750">
    <property type="protein sequence ID" value="SDS70754.1"/>
    <property type="molecule type" value="Genomic_DNA"/>
</dbReference>
<dbReference type="InterPro" id="IPR050428">
    <property type="entry name" value="TCS_sensor_his_kinase"/>
</dbReference>
<evidence type="ECO:0000256" key="6">
    <source>
        <dbReference type="ARBA" id="ARBA00022692"/>
    </source>
</evidence>
<protein>
    <recommendedName>
        <fullName evidence="3">histidine kinase</fullName>
        <ecNumber evidence="3">2.7.13.3</ecNumber>
    </recommendedName>
</protein>
<dbReference type="SMART" id="SM00388">
    <property type="entry name" value="HisKA"/>
    <property type="match status" value="1"/>
</dbReference>
<keyword evidence="4" id="KW-0597">Phosphoprotein</keyword>
<keyword evidence="5" id="KW-0808">Transferase</keyword>
<dbReference type="SUPFAM" id="SSF47384">
    <property type="entry name" value="Homodimeric domain of signal transducing histidine kinase"/>
    <property type="match status" value="1"/>
</dbReference>
<dbReference type="InterPro" id="IPR036097">
    <property type="entry name" value="HisK_dim/P_sf"/>
</dbReference>
<dbReference type="EC" id="2.7.13.3" evidence="3"/>
<evidence type="ECO:0000256" key="11">
    <source>
        <dbReference type="SAM" id="Phobius"/>
    </source>
</evidence>
<evidence type="ECO:0000256" key="4">
    <source>
        <dbReference type="ARBA" id="ARBA00022553"/>
    </source>
</evidence>
<evidence type="ECO:0000256" key="5">
    <source>
        <dbReference type="ARBA" id="ARBA00022679"/>
    </source>
</evidence>
<evidence type="ECO:0000256" key="8">
    <source>
        <dbReference type="ARBA" id="ARBA00022989"/>
    </source>
</evidence>
<dbReference type="PROSITE" id="PS50109">
    <property type="entry name" value="HIS_KIN"/>
    <property type="match status" value="1"/>
</dbReference>
<dbReference type="InterPro" id="IPR003661">
    <property type="entry name" value="HisK_dim/P_dom"/>
</dbReference>
<dbReference type="Proteomes" id="UP000243904">
    <property type="component" value="Chromosome I"/>
</dbReference>
<dbReference type="InterPro" id="IPR013727">
    <property type="entry name" value="2CSK_N"/>
</dbReference>
<dbReference type="PRINTS" id="PR00344">
    <property type="entry name" value="BCTRLSENSOR"/>
</dbReference>
<keyword evidence="9" id="KW-0902">Two-component regulatory system</keyword>
<keyword evidence="10 11" id="KW-0472">Membrane</keyword>
<evidence type="ECO:0000259" key="12">
    <source>
        <dbReference type="PROSITE" id="PS50109"/>
    </source>
</evidence>
<proteinExistence type="predicted"/>
<evidence type="ECO:0000256" key="2">
    <source>
        <dbReference type="ARBA" id="ARBA00004141"/>
    </source>
</evidence>
<dbReference type="PANTHER" id="PTHR45436">
    <property type="entry name" value="SENSOR HISTIDINE KINASE YKOH"/>
    <property type="match status" value="1"/>
</dbReference>
<keyword evidence="6 11" id="KW-0812">Transmembrane</keyword>
<dbReference type="RefSeq" id="WP_146687759.1">
    <property type="nucleotide sequence ID" value="NZ_LT629750.1"/>
</dbReference>
<keyword evidence="7 14" id="KW-0418">Kinase</keyword>
<feature type="transmembrane region" description="Helical" evidence="11">
    <location>
        <begin position="12"/>
        <end position="34"/>
    </location>
</feature>
<dbReference type="GO" id="GO:0000155">
    <property type="term" value="F:phosphorelay sensor kinase activity"/>
    <property type="evidence" value="ECO:0007669"/>
    <property type="project" value="InterPro"/>
</dbReference>
<dbReference type="InterPro" id="IPR036890">
    <property type="entry name" value="HATPase_C_sf"/>
</dbReference>
<dbReference type="Pfam" id="PF00512">
    <property type="entry name" value="HisKA"/>
    <property type="match status" value="1"/>
</dbReference>
<evidence type="ECO:0000313" key="14">
    <source>
        <dbReference type="EMBL" id="SDS70754.1"/>
    </source>
</evidence>
<dbReference type="SUPFAM" id="SSF55874">
    <property type="entry name" value="ATPase domain of HSP90 chaperone/DNA topoisomerase II/histidine kinase"/>
    <property type="match status" value="1"/>
</dbReference>
<name>A0A1H1UE13_9BRAD</name>
<dbReference type="InterPro" id="IPR003660">
    <property type="entry name" value="HAMP_dom"/>
</dbReference>
<dbReference type="Gene3D" id="3.30.565.10">
    <property type="entry name" value="Histidine kinase-like ATPase, C-terminal domain"/>
    <property type="match status" value="1"/>
</dbReference>
<gene>
    <name evidence="14" type="ORF">SAMN05444158_2923</name>
</gene>